<keyword evidence="8" id="KW-0276">Fatty acid metabolism</keyword>
<comment type="catalytic activity">
    <reaction evidence="21">
        <text>decanoyl-CoA + H2O = decanoate + CoA + H(+)</text>
        <dbReference type="Rhea" id="RHEA:40059"/>
        <dbReference type="ChEBI" id="CHEBI:15377"/>
        <dbReference type="ChEBI" id="CHEBI:15378"/>
        <dbReference type="ChEBI" id="CHEBI:27689"/>
        <dbReference type="ChEBI" id="CHEBI:57287"/>
        <dbReference type="ChEBI" id="CHEBI:61430"/>
    </reaction>
    <physiologicalReaction direction="left-to-right" evidence="21">
        <dbReference type="Rhea" id="RHEA:40060"/>
    </physiologicalReaction>
</comment>
<keyword evidence="6" id="KW-0053">Apoptosis</keyword>
<comment type="catalytic activity">
    <reaction evidence="22">
        <text>dodecanoyl-CoA + H2O = dodecanoate + CoA + H(+)</text>
        <dbReference type="Rhea" id="RHEA:30135"/>
        <dbReference type="ChEBI" id="CHEBI:15377"/>
        <dbReference type="ChEBI" id="CHEBI:15378"/>
        <dbReference type="ChEBI" id="CHEBI:18262"/>
        <dbReference type="ChEBI" id="CHEBI:57287"/>
        <dbReference type="ChEBI" id="CHEBI:57375"/>
    </reaction>
    <physiologicalReaction direction="left-to-right" evidence="22">
        <dbReference type="Rhea" id="RHEA:30136"/>
    </physiologicalReaction>
</comment>
<evidence type="ECO:0000313" key="25">
    <source>
        <dbReference type="EMBL" id="SDD45956.1"/>
    </source>
</evidence>
<evidence type="ECO:0000256" key="11">
    <source>
        <dbReference type="ARBA" id="ARBA00023136"/>
    </source>
</evidence>
<evidence type="ECO:0000256" key="20">
    <source>
        <dbReference type="ARBA" id="ARBA00047734"/>
    </source>
</evidence>
<evidence type="ECO:0000256" key="6">
    <source>
        <dbReference type="ARBA" id="ARBA00022703"/>
    </source>
</evidence>
<evidence type="ECO:0000256" key="12">
    <source>
        <dbReference type="ARBA" id="ARBA00023273"/>
    </source>
</evidence>
<dbReference type="CDD" id="cd03443">
    <property type="entry name" value="PaaI_thioesterase"/>
    <property type="match status" value="1"/>
</dbReference>
<dbReference type="InterPro" id="IPR052365">
    <property type="entry name" value="THEM4/THEM5_acyl-CoA_thioest"/>
</dbReference>
<dbReference type="EC" id="3.1.2.2" evidence="16"/>
<evidence type="ECO:0000259" key="24">
    <source>
        <dbReference type="Pfam" id="PF03061"/>
    </source>
</evidence>
<comment type="similarity">
    <text evidence="15">Belongs to the THEM4/THEM5 thioesterase family.</text>
</comment>
<comment type="catalytic activity">
    <reaction evidence="14">
        <text>(9Z)-octadecenoyl-CoA + H2O = (9Z)-octadecenoate + CoA + H(+)</text>
        <dbReference type="Rhea" id="RHEA:40139"/>
        <dbReference type="ChEBI" id="CHEBI:15377"/>
        <dbReference type="ChEBI" id="CHEBI:15378"/>
        <dbReference type="ChEBI" id="CHEBI:30823"/>
        <dbReference type="ChEBI" id="CHEBI:57287"/>
        <dbReference type="ChEBI" id="CHEBI:57387"/>
    </reaction>
    <physiologicalReaction direction="left-to-right" evidence="14">
        <dbReference type="Rhea" id="RHEA:40140"/>
    </physiologicalReaction>
</comment>
<evidence type="ECO:0000256" key="14">
    <source>
        <dbReference type="ARBA" id="ARBA00037002"/>
    </source>
</evidence>
<keyword evidence="4" id="KW-1003">Cell membrane</keyword>
<keyword evidence="12" id="KW-0966">Cell projection</keyword>
<dbReference type="GO" id="GO:0006631">
    <property type="term" value="P:fatty acid metabolic process"/>
    <property type="evidence" value="ECO:0007669"/>
    <property type="project" value="UniProtKB-KW"/>
</dbReference>
<comment type="catalytic activity">
    <reaction evidence="13">
        <text>(5Z,8Z,11Z,14Z)-eicosatetraenoyl-CoA + H2O = (5Z,8Z,11Z,14Z)-eicosatetraenoate + CoA + H(+)</text>
        <dbReference type="Rhea" id="RHEA:40151"/>
        <dbReference type="ChEBI" id="CHEBI:15377"/>
        <dbReference type="ChEBI" id="CHEBI:15378"/>
        <dbReference type="ChEBI" id="CHEBI:32395"/>
        <dbReference type="ChEBI" id="CHEBI:57287"/>
        <dbReference type="ChEBI" id="CHEBI:57368"/>
    </reaction>
    <physiologicalReaction direction="left-to-right" evidence="13">
        <dbReference type="Rhea" id="RHEA:40152"/>
    </physiologicalReaction>
</comment>
<evidence type="ECO:0000256" key="7">
    <source>
        <dbReference type="ARBA" id="ARBA00022801"/>
    </source>
</evidence>
<evidence type="ECO:0000256" key="21">
    <source>
        <dbReference type="ARBA" id="ARBA00047969"/>
    </source>
</evidence>
<comment type="subcellular location">
    <subcellularLocation>
        <location evidence="3">Cell projection</location>
        <location evidence="3">Ruffle membrane</location>
    </subcellularLocation>
    <subcellularLocation>
        <location evidence="2">Cytoplasm</location>
    </subcellularLocation>
    <subcellularLocation>
        <location evidence="1">Membrane</location>
        <topology evidence="1">Peripheral membrane protein</topology>
    </subcellularLocation>
</comment>
<evidence type="ECO:0000256" key="3">
    <source>
        <dbReference type="ARBA" id="ARBA00004632"/>
    </source>
</evidence>
<evidence type="ECO:0000256" key="9">
    <source>
        <dbReference type="ARBA" id="ARBA00022946"/>
    </source>
</evidence>
<evidence type="ECO:0000256" key="17">
    <source>
        <dbReference type="ARBA" id="ARBA00040123"/>
    </source>
</evidence>
<keyword evidence="26" id="KW-1185">Reference proteome</keyword>
<dbReference type="SUPFAM" id="SSF54637">
    <property type="entry name" value="Thioesterase/thiol ester dehydrase-isomerase"/>
    <property type="match status" value="1"/>
</dbReference>
<protein>
    <recommendedName>
        <fullName evidence="17">Acyl-coenzyme A thioesterase THEM4</fullName>
        <ecNumber evidence="16">3.1.2.2</ecNumber>
    </recommendedName>
    <alternativeName>
        <fullName evidence="18">Thioesterase superfamily member 4</fullName>
    </alternativeName>
</protein>
<dbReference type="AlphaFoldDB" id="A0A1G6UZ95"/>
<evidence type="ECO:0000256" key="1">
    <source>
        <dbReference type="ARBA" id="ARBA00004170"/>
    </source>
</evidence>
<dbReference type="PANTHER" id="PTHR12418:SF19">
    <property type="entry name" value="ACYL-COENZYME A THIOESTERASE THEM4"/>
    <property type="match status" value="1"/>
</dbReference>
<organism evidence="25 26">
    <name type="scientific">Rhodococcus tukisamuensis</name>
    <dbReference type="NCBI Taxonomy" id="168276"/>
    <lineage>
        <taxon>Bacteria</taxon>
        <taxon>Bacillati</taxon>
        <taxon>Actinomycetota</taxon>
        <taxon>Actinomycetes</taxon>
        <taxon>Mycobacteriales</taxon>
        <taxon>Nocardiaceae</taxon>
        <taxon>Rhodococcus</taxon>
    </lineage>
</organism>
<comment type="catalytic activity">
    <reaction evidence="19">
        <text>octanoyl-CoA + H2O = octanoate + CoA + H(+)</text>
        <dbReference type="Rhea" id="RHEA:30143"/>
        <dbReference type="ChEBI" id="CHEBI:15377"/>
        <dbReference type="ChEBI" id="CHEBI:15378"/>
        <dbReference type="ChEBI" id="CHEBI:25646"/>
        <dbReference type="ChEBI" id="CHEBI:57287"/>
        <dbReference type="ChEBI" id="CHEBI:57386"/>
    </reaction>
    <physiologicalReaction direction="left-to-right" evidence="19">
        <dbReference type="Rhea" id="RHEA:30144"/>
    </physiologicalReaction>
</comment>
<name>A0A1G6UZ95_9NOCA</name>
<dbReference type="Gene3D" id="3.10.129.10">
    <property type="entry name" value="Hotdog Thioesterase"/>
    <property type="match status" value="1"/>
</dbReference>
<keyword evidence="5" id="KW-0963">Cytoplasm</keyword>
<dbReference type="GO" id="GO:0016787">
    <property type="term" value="F:hydrolase activity"/>
    <property type="evidence" value="ECO:0007669"/>
    <property type="project" value="UniProtKB-KW"/>
</dbReference>
<dbReference type="Proteomes" id="UP000199417">
    <property type="component" value="Unassembled WGS sequence"/>
</dbReference>
<evidence type="ECO:0000256" key="4">
    <source>
        <dbReference type="ARBA" id="ARBA00022475"/>
    </source>
</evidence>
<evidence type="ECO:0000256" key="5">
    <source>
        <dbReference type="ARBA" id="ARBA00022490"/>
    </source>
</evidence>
<feature type="domain" description="Thioesterase" evidence="24">
    <location>
        <begin position="144"/>
        <end position="215"/>
    </location>
</feature>
<evidence type="ECO:0000256" key="18">
    <source>
        <dbReference type="ARBA" id="ARBA00043210"/>
    </source>
</evidence>
<evidence type="ECO:0000256" key="22">
    <source>
        <dbReference type="ARBA" id="ARBA00048074"/>
    </source>
</evidence>
<comment type="catalytic activity">
    <reaction evidence="23">
        <text>tetradecanoyl-CoA + H2O = tetradecanoate + CoA + H(+)</text>
        <dbReference type="Rhea" id="RHEA:40119"/>
        <dbReference type="ChEBI" id="CHEBI:15377"/>
        <dbReference type="ChEBI" id="CHEBI:15378"/>
        <dbReference type="ChEBI" id="CHEBI:30807"/>
        <dbReference type="ChEBI" id="CHEBI:57287"/>
        <dbReference type="ChEBI" id="CHEBI:57385"/>
    </reaction>
    <physiologicalReaction direction="left-to-right" evidence="23">
        <dbReference type="Rhea" id="RHEA:40120"/>
    </physiologicalReaction>
</comment>
<reference evidence="25 26" key="1">
    <citation type="submission" date="2016-10" db="EMBL/GenBank/DDBJ databases">
        <authorList>
            <person name="de Groot N.N."/>
        </authorList>
    </citation>
    <scope>NUCLEOTIDE SEQUENCE [LARGE SCALE GENOMIC DNA]</scope>
    <source>
        <strain evidence="25 26">JCM 11308</strain>
    </source>
</reference>
<dbReference type="GO" id="GO:0005737">
    <property type="term" value="C:cytoplasm"/>
    <property type="evidence" value="ECO:0007669"/>
    <property type="project" value="UniProtKB-SubCell"/>
</dbReference>
<proteinExistence type="inferred from homology"/>
<evidence type="ECO:0000256" key="2">
    <source>
        <dbReference type="ARBA" id="ARBA00004496"/>
    </source>
</evidence>
<keyword evidence="7" id="KW-0378">Hydrolase</keyword>
<evidence type="ECO:0000256" key="13">
    <source>
        <dbReference type="ARBA" id="ARBA00035852"/>
    </source>
</evidence>
<dbReference type="STRING" id="168276.SAMN05444580_104327"/>
<evidence type="ECO:0000256" key="10">
    <source>
        <dbReference type="ARBA" id="ARBA00023098"/>
    </source>
</evidence>
<evidence type="ECO:0000256" key="16">
    <source>
        <dbReference type="ARBA" id="ARBA00038848"/>
    </source>
</evidence>
<keyword evidence="10" id="KW-0443">Lipid metabolism</keyword>
<evidence type="ECO:0000256" key="19">
    <source>
        <dbReference type="ARBA" id="ARBA00047588"/>
    </source>
</evidence>
<dbReference type="GO" id="GO:0016020">
    <property type="term" value="C:membrane"/>
    <property type="evidence" value="ECO:0007669"/>
    <property type="project" value="UniProtKB-SubCell"/>
</dbReference>
<evidence type="ECO:0000256" key="15">
    <source>
        <dbReference type="ARBA" id="ARBA00038456"/>
    </source>
</evidence>
<keyword evidence="9" id="KW-0809">Transit peptide</keyword>
<dbReference type="EMBL" id="FNAB01000004">
    <property type="protein sequence ID" value="SDD45956.1"/>
    <property type="molecule type" value="Genomic_DNA"/>
</dbReference>
<sequence>MCRGAQHVVNRILPAADTILHDHRVKFTREDIDSSELDRRRALYGPLTEAVRELVDATIRTEVDESVIREVHAEVAAAAAKLRAKQLDGAFGLRFTTGGESFAWGNAGIGLRNALAPPLSVESDASGLHWTEVTLGAPYEGPPGLVHGGICALVLDHLLGTTASSIEPRFTGTLTLRYRRGTPLGRLRAEARITRNEGRKTVVNGTLSDAGGVTVEAEGIFIGPATATA</sequence>
<evidence type="ECO:0000313" key="26">
    <source>
        <dbReference type="Proteomes" id="UP000199417"/>
    </source>
</evidence>
<dbReference type="PANTHER" id="PTHR12418">
    <property type="entry name" value="ACYL-COENZYME A THIOESTERASE THEM4"/>
    <property type="match status" value="1"/>
</dbReference>
<dbReference type="InterPro" id="IPR006683">
    <property type="entry name" value="Thioestr_dom"/>
</dbReference>
<keyword evidence="11" id="KW-0472">Membrane</keyword>
<dbReference type="InterPro" id="IPR029069">
    <property type="entry name" value="HotDog_dom_sf"/>
</dbReference>
<gene>
    <name evidence="25" type="ORF">SAMN05444580_104327</name>
</gene>
<accession>A0A1G6UZ95</accession>
<evidence type="ECO:0000256" key="23">
    <source>
        <dbReference type="ARBA" id="ARBA00048180"/>
    </source>
</evidence>
<dbReference type="Pfam" id="PF03061">
    <property type="entry name" value="4HBT"/>
    <property type="match status" value="1"/>
</dbReference>
<comment type="catalytic activity">
    <reaction evidence="20">
        <text>hexadecanoyl-CoA + H2O = hexadecanoate + CoA + H(+)</text>
        <dbReference type="Rhea" id="RHEA:16645"/>
        <dbReference type="ChEBI" id="CHEBI:7896"/>
        <dbReference type="ChEBI" id="CHEBI:15377"/>
        <dbReference type="ChEBI" id="CHEBI:15378"/>
        <dbReference type="ChEBI" id="CHEBI:57287"/>
        <dbReference type="ChEBI" id="CHEBI:57379"/>
        <dbReference type="EC" id="3.1.2.2"/>
    </reaction>
    <physiologicalReaction direction="left-to-right" evidence="20">
        <dbReference type="Rhea" id="RHEA:16646"/>
    </physiologicalReaction>
</comment>
<evidence type="ECO:0000256" key="8">
    <source>
        <dbReference type="ARBA" id="ARBA00022832"/>
    </source>
</evidence>